<gene>
    <name evidence="9" type="ORF">OPV22_019812</name>
</gene>
<keyword evidence="10" id="KW-1185">Reference proteome</keyword>
<dbReference type="PRINTS" id="PR00019">
    <property type="entry name" value="LEURICHRPT"/>
</dbReference>
<dbReference type="FunFam" id="3.80.10.10:FF:000375">
    <property type="entry name" value="Piriformospora indica-insensitive protein 2"/>
    <property type="match status" value="1"/>
</dbReference>
<dbReference type="AlphaFoldDB" id="A0AAV8QEV3"/>
<keyword evidence="3" id="KW-0433">Leucine-rich repeat</keyword>
<feature type="region of interest" description="Disordered" evidence="7">
    <location>
        <begin position="413"/>
        <end position="439"/>
    </location>
</feature>
<comment type="caution">
    <text evidence="9">The sequence shown here is derived from an EMBL/GenBank/DDBJ whole genome shotgun (WGS) entry which is preliminary data.</text>
</comment>
<dbReference type="GO" id="GO:0005886">
    <property type="term" value="C:plasma membrane"/>
    <property type="evidence" value="ECO:0007669"/>
    <property type="project" value="UniProtKB-SubCell"/>
</dbReference>
<keyword evidence="4 8" id="KW-0732">Signal</keyword>
<keyword evidence="5" id="KW-0677">Repeat</keyword>
<evidence type="ECO:0000256" key="4">
    <source>
        <dbReference type="ARBA" id="ARBA00022729"/>
    </source>
</evidence>
<evidence type="ECO:0000256" key="1">
    <source>
        <dbReference type="ARBA" id="ARBA00004236"/>
    </source>
</evidence>
<dbReference type="PANTHER" id="PTHR48004">
    <property type="entry name" value="OS01G0149700 PROTEIN"/>
    <property type="match status" value="1"/>
</dbReference>
<evidence type="ECO:0000256" key="2">
    <source>
        <dbReference type="ARBA" id="ARBA00022475"/>
    </source>
</evidence>
<organism evidence="9 10">
    <name type="scientific">Ensete ventricosum</name>
    <name type="common">Abyssinian banana</name>
    <name type="synonym">Musa ensete</name>
    <dbReference type="NCBI Taxonomy" id="4639"/>
    <lineage>
        <taxon>Eukaryota</taxon>
        <taxon>Viridiplantae</taxon>
        <taxon>Streptophyta</taxon>
        <taxon>Embryophyta</taxon>
        <taxon>Tracheophyta</taxon>
        <taxon>Spermatophyta</taxon>
        <taxon>Magnoliopsida</taxon>
        <taxon>Liliopsida</taxon>
        <taxon>Zingiberales</taxon>
        <taxon>Musaceae</taxon>
        <taxon>Ensete</taxon>
    </lineage>
</organism>
<dbReference type="InterPro" id="IPR001611">
    <property type="entry name" value="Leu-rich_rpt"/>
</dbReference>
<dbReference type="InterPro" id="IPR052941">
    <property type="entry name" value="StomDev_PlantInt_Reg"/>
</dbReference>
<keyword evidence="2" id="KW-1003">Cell membrane</keyword>
<dbReference type="SMART" id="SM00369">
    <property type="entry name" value="LRR_TYP"/>
    <property type="match status" value="6"/>
</dbReference>
<dbReference type="EMBL" id="JAQQAF010000006">
    <property type="protein sequence ID" value="KAJ8476085.1"/>
    <property type="molecule type" value="Genomic_DNA"/>
</dbReference>
<proteinExistence type="predicted"/>
<protein>
    <recommendedName>
        <fullName evidence="11">Leucine-rich repeat-containing N-terminal plant-type domain-containing protein</fullName>
    </recommendedName>
</protein>
<dbReference type="PANTHER" id="PTHR48004:SF55">
    <property type="entry name" value="LEUCINE-RICH REPEAT (LRR) FAMILY PROTEIN-RELATED"/>
    <property type="match status" value="1"/>
</dbReference>
<sequence>MTEMASPRAFLLLLPFLIFHALSQPETSIAPMEKTEQEALYMVIQGFVGQRWNGSDLYPDPCGWTQIQGVSCDLFDGLWYVTALSIGPILENSLECTEKPEFSPLLFQLKHLKTLSIFDRFSSHEQTSFPSSNWEKLAESLENLDLRSNQGLVGGIPADLGQLRNLQSLVLVDNSLVGELPVELGNLIQLKRLVLSGNRVSGQIPASLCNNLNQLLILDLSRNSLTGSLPSSLCRLSSLLKLDLNSNRLHGSLPPGLASLSHLSLLDLRNNSLSGLPSKSLVGMESLQVLLLSYNNPWGGSLLEFEWKNLRNLTTLDLSYMGLKGTIPETIASLKRLRYLALDNNHLSGNVSSKFAALPSLTALYLNGNNLTGKLEFPERFYRRMGKRFASWNNPNLCCNAAAMGRGSAAPHGVAQCKQDQEPSTNGSIANERVDDRSPDQNSGLLTSFLFPASSISGFWWGIVVQEVMVMFLSVMLL</sequence>
<evidence type="ECO:0000313" key="10">
    <source>
        <dbReference type="Proteomes" id="UP001222027"/>
    </source>
</evidence>
<evidence type="ECO:0000313" key="9">
    <source>
        <dbReference type="EMBL" id="KAJ8476085.1"/>
    </source>
</evidence>
<name>A0AAV8QEV3_ENSVE</name>
<reference evidence="9 10" key="1">
    <citation type="submission" date="2022-12" db="EMBL/GenBank/DDBJ databases">
        <title>Chromosome-scale assembly of the Ensete ventricosum genome.</title>
        <authorList>
            <person name="Dussert Y."/>
            <person name="Stocks J."/>
            <person name="Wendawek A."/>
            <person name="Woldeyes F."/>
            <person name="Nichols R.A."/>
            <person name="Borrell J.S."/>
        </authorList>
    </citation>
    <scope>NUCLEOTIDE SEQUENCE [LARGE SCALE GENOMIC DNA]</scope>
    <source>
        <strain evidence="10">cv. Maze</strain>
        <tissue evidence="9">Seeds</tissue>
    </source>
</reference>
<evidence type="ECO:0000256" key="5">
    <source>
        <dbReference type="ARBA" id="ARBA00022737"/>
    </source>
</evidence>
<keyword evidence="6" id="KW-0472">Membrane</keyword>
<evidence type="ECO:0008006" key="11">
    <source>
        <dbReference type="Google" id="ProtNLM"/>
    </source>
</evidence>
<evidence type="ECO:0000256" key="8">
    <source>
        <dbReference type="SAM" id="SignalP"/>
    </source>
</evidence>
<comment type="subcellular location">
    <subcellularLocation>
        <location evidence="1">Cell membrane</location>
    </subcellularLocation>
</comment>
<dbReference type="FunFam" id="3.80.10.10:FF:000269">
    <property type="entry name" value="Piriformospora indica-insensitive protein 2"/>
    <property type="match status" value="1"/>
</dbReference>
<dbReference type="Gene3D" id="3.80.10.10">
    <property type="entry name" value="Ribonuclease Inhibitor"/>
    <property type="match status" value="3"/>
</dbReference>
<dbReference type="GO" id="GO:0051707">
    <property type="term" value="P:response to other organism"/>
    <property type="evidence" value="ECO:0007669"/>
    <property type="project" value="UniProtKB-ARBA"/>
</dbReference>
<evidence type="ECO:0000256" key="7">
    <source>
        <dbReference type="SAM" id="MobiDB-lite"/>
    </source>
</evidence>
<dbReference type="Proteomes" id="UP001222027">
    <property type="component" value="Unassembled WGS sequence"/>
</dbReference>
<evidence type="ECO:0000256" key="6">
    <source>
        <dbReference type="ARBA" id="ARBA00023136"/>
    </source>
</evidence>
<accession>A0AAV8QEV3</accession>
<feature type="signal peptide" evidence="8">
    <location>
        <begin position="1"/>
        <end position="23"/>
    </location>
</feature>
<dbReference type="FunFam" id="3.80.10.10:FF:000383">
    <property type="entry name" value="Leucine-rich repeat receptor protein kinase EMS1"/>
    <property type="match status" value="1"/>
</dbReference>
<dbReference type="SUPFAM" id="SSF52058">
    <property type="entry name" value="L domain-like"/>
    <property type="match status" value="1"/>
</dbReference>
<dbReference type="InterPro" id="IPR032675">
    <property type="entry name" value="LRR_dom_sf"/>
</dbReference>
<dbReference type="Pfam" id="PF00560">
    <property type="entry name" value="LRR_1"/>
    <property type="match status" value="1"/>
</dbReference>
<feature type="chain" id="PRO_5043372898" description="Leucine-rich repeat-containing N-terminal plant-type domain-containing protein" evidence="8">
    <location>
        <begin position="24"/>
        <end position="478"/>
    </location>
</feature>
<dbReference type="Pfam" id="PF13855">
    <property type="entry name" value="LRR_8"/>
    <property type="match status" value="3"/>
</dbReference>
<dbReference type="InterPro" id="IPR003591">
    <property type="entry name" value="Leu-rich_rpt_typical-subtyp"/>
</dbReference>
<evidence type="ECO:0000256" key="3">
    <source>
        <dbReference type="ARBA" id="ARBA00022614"/>
    </source>
</evidence>